<comment type="caution">
    <text evidence="3">The sequence shown here is derived from an EMBL/GenBank/DDBJ whole genome shotgun (WGS) entry which is preliminary data.</text>
</comment>
<gene>
    <name evidence="3" type="ORF">CAMP_LOCUS10504</name>
</gene>
<evidence type="ECO:0000313" key="4">
    <source>
        <dbReference type="Proteomes" id="UP001152747"/>
    </source>
</evidence>
<protein>
    <submittedName>
        <fullName evidence="3">Uncharacterized protein</fullName>
    </submittedName>
</protein>
<name>A0A9P1N4T8_9PELO</name>
<dbReference type="AlphaFoldDB" id="A0A9P1N4T8"/>
<dbReference type="EMBL" id="CANHGI010000004">
    <property type="protein sequence ID" value="CAI5447867.1"/>
    <property type="molecule type" value="Genomic_DNA"/>
</dbReference>
<dbReference type="Proteomes" id="UP001152747">
    <property type="component" value="Unassembled WGS sequence"/>
</dbReference>
<sequence>MSFFHLSPFLCFFVCFVSGTTTTVSICFSSAFAVKSPPQIASSSVADPGDFVLKGFSSSSTVSCNLHKIAAVKLTSTHIIAINSSPHLQSLFNTFNAEQPQIIVVFRSRQVELEMEDFCTAYRISIAIRVTRSNQCDVSSWQRRLQQHLPQSPQRQRLPKRFRLRKLLLFHHLAASTSTTSSTISTTTALAETVPTPKADVAPPREQKCQVFAELPHLSLLESSPANFAIASAKLTAPLQYIVNGCCTSTAKQLVGLYNECFLKLSVQCQAADRESHPDEVEQPPSVASDGSVTRKMTTSPVWPRSSTTRTEDEDKCIVYLFQIFIN</sequence>
<keyword evidence="4" id="KW-1185">Reference proteome</keyword>
<proteinExistence type="predicted"/>
<evidence type="ECO:0000313" key="3">
    <source>
        <dbReference type="EMBL" id="CAI5447867.1"/>
    </source>
</evidence>
<keyword evidence="2" id="KW-0732">Signal</keyword>
<feature type="signal peptide" evidence="2">
    <location>
        <begin position="1"/>
        <end position="19"/>
    </location>
</feature>
<accession>A0A9P1N4T8</accession>
<feature type="chain" id="PRO_5040416112" evidence="2">
    <location>
        <begin position="20"/>
        <end position="327"/>
    </location>
</feature>
<evidence type="ECO:0000256" key="2">
    <source>
        <dbReference type="SAM" id="SignalP"/>
    </source>
</evidence>
<reference evidence="3" key="1">
    <citation type="submission" date="2022-11" db="EMBL/GenBank/DDBJ databases">
        <authorList>
            <person name="Kikuchi T."/>
        </authorList>
    </citation>
    <scope>NUCLEOTIDE SEQUENCE</scope>
    <source>
        <strain evidence="3">PS1010</strain>
    </source>
</reference>
<feature type="compositionally biased region" description="Polar residues" evidence="1">
    <location>
        <begin position="289"/>
        <end position="308"/>
    </location>
</feature>
<evidence type="ECO:0000256" key="1">
    <source>
        <dbReference type="SAM" id="MobiDB-lite"/>
    </source>
</evidence>
<organism evidence="3 4">
    <name type="scientific">Caenorhabditis angaria</name>
    <dbReference type="NCBI Taxonomy" id="860376"/>
    <lineage>
        <taxon>Eukaryota</taxon>
        <taxon>Metazoa</taxon>
        <taxon>Ecdysozoa</taxon>
        <taxon>Nematoda</taxon>
        <taxon>Chromadorea</taxon>
        <taxon>Rhabditida</taxon>
        <taxon>Rhabditina</taxon>
        <taxon>Rhabditomorpha</taxon>
        <taxon>Rhabditoidea</taxon>
        <taxon>Rhabditidae</taxon>
        <taxon>Peloderinae</taxon>
        <taxon>Caenorhabditis</taxon>
    </lineage>
</organism>
<feature type="region of interest" description="Disordered" evidence="1">
    <location>
        <begin position="275"/>
        <end position="308"/>
    </location>
</feature>